<keyword evidence="4" id="KW-1185">Reference proteome</keyword>
<feature type="compositionally biased region" description="Polar residues" evidence="1">
    <location>
        <begin position="17"/>
        <end position="31"/>
    </location>
</feature>
<dbReference type="Proteomes" id="UP001165121">
    <property type="component" value="Unassembled WGS sequence"/>
</dbReference>
<proteinExistence type="predicted"/>
<dbReference type="Pfam" id="PF22936">
    <property type="entry name" value="Pol_BBD"/>
    <property type="match status" value="1"/>
</dbReference>
<dbReference type="InterPro" id="IPR054722">
    <property type="entry name" value="PolX-like_BBD"/>
</dbReference>
<sequence>MRQGGAPTSGMPETNARRNSQAGPYSGSQRRACQAGGGVDSRQWASRHLTKNASWLDDVEDREDECVQPDGNALKVTKRGTLMLRVTAGGETRTVKLTNVYYAENVLHSLISYGQLDQKRYSLMRKDGQRVVATHDGKTRLRCGTSQRGTGGARHGRAQAGETREGHYGGIEQRE</sequence>
<feature type="region of interest" description="Disordered" evidence="1">
    <location>
        <begin position="141"/>
        <end position="175"/>
    </location>
</feature>
<dbReference type="AlphaFoldDB" id="A0A9W7CZC8"/>
<reference evidence="3" key="1">
    <citation type="submission" date="2023-04" db="EMBL/GenBank/DDBJ databases">
        <title>Phytophthora fragariaefolia NBRC 109709.</title>
        <authorList>
            <person name="Ichikawa N."/>
            <person name="Sato H."/>
            <person name="Tonouchi N."/>
        </authorList>
    </citation>
    <scope>NUCLEOTIDE SEQUENCE</scope>
    <source>
        <strain evidence="3">NBRC 109709</strain>
    </source>
</reference>
<evidence type="ECO:0000256" key="1">
    <source>
        <dbReference type="SAM" id="MobiDB-lite"/>
    </source>
</evidence>
<comment type="caution">
    <text evidence="3">The sequence shown here is derived from an EMBL/GenBank/DDBJ whole genome shotgun (WGS) entry which is preliminary data.</text>
</comment>
<accession>A0A9W7CZC8</accession>
<evidence type="ECO:0000259" key="2">
    <source>
        <dbReference type="Pfam" id="PF22936"/>
    </source>
</evidence>
<feature type="region of interest" description="Disordered" evidence="1">
    <location>
        <begin position="1"/>
        <end position="43"/>
    </location>
</feature>
<name>A0A9W7CZC8_9STRA</name>
<dbReference type="OrthoDB" id="123609at2759"/>
<evidence type="ECO:0000313" key="3">
    <source>
        <dbReference type="EMBL" id="GMF48932.1"/>
    </source>
</evidence>
<feature type="compositionally biased region" description="Basic and acidic residues" evidence="1">
    <location>
        <begin position="162"/>
        <end position="175"/>
    </location>
</feature>
<gene>
    <name evidence="3" type="ORF">Pfra01_001912800</name>
</gene>
<protein>
    <submittedName>
        <fullName evidence="3">Unnamed protein product</fullName>
    </submittedName>
</protein>
<evidence type="ECO:0000313" key="4">
    <source>
        <dbReference type="Proteomes" id="UP001165121"/>
    </source>
</evidence>
<dbReference type="EMBL" id="BSXT01002430">
    <property type="protein sequence ID" value="GMF48932.1"/>
    <property type="molecule type" value="Genomic_DNA"/>
</dbReference>
<organism evidence="3 4">
    <name type="scientific">Phytophthora fragariaefolia</name>
    <dbReference type="NCBI Taxonomy" id="1490495"/>
    <lineage>
        <taxon>Eukaryota</taxon>
        <taxon>Sar</taxon>
        <taxon>Stramenopiles</taxon>
        <taxon>Oomycota</taxon>
        <taxon>Peronosporomycetes</taxon>
        <taxon>Peronosporales</taxon>
        <taxon>Peronosporaceae</taxon>
        <taxon>Phytophthora</taxon>
    </lineage>
</organism>
<feature type="domain" description="Retrovirus-related Pol polyprotein from transposon TNT 1-94-like beta-barrel" evidence="2">
    <location>
        <begin position="45"/>
        <end position="121"/>
    </location>
</feature>